<proteinExistence type="predicted"/>
<keyword evidence="3" id="KW-1185">Reference proteome</keyword>
<dbReference type="Proteomes" id="UP001207654">
    <property type="component" value="Unassembled WGS sequence"/>
</dbReference>
<dbReference type="Pfam" id="PF01593">
    <property type="entry name" value="Amino_oxidase"/>
    <property type="match status" value="1"/>
</dbReference>
<organism evidence="2 3">
    <name type="scientific">Archangium lansingense</name>
    <dbReference type="NCBI Taxonomy" id="2995310"/>
    <lineage>
        <taxon>Bacteria</taxon>
        <taxon>Pseudomonadati</taxon>
        <taxon>Myxococcota</taxon>
        <taxon>Myxococcia</taxon>
        <taxon>Myxococcales</taxon>
        <taxon>Cystobacterineae</taxon>
        <taxon>Archangiaceae</taxon>
        <taxon>Archangium</taxon>
    </lineage>
</organism>
<dbReference type="PANTHER" id="PTHR42923">
    <property type="entry name" value="PROTOPORPHYRINOGEN OXIDASE"/>
    <property type="match status" value="1"/>
</dbReference>
<evidence type="ECO:0000313" key="2">
    <source>
        <dbReference type="EMBL" id="MCY1074535.1"/>
    </source>
</evidence>
<dbReference type="PANTHER" id="PTHR42923:SF46">
    <property type="entry name" value="AMINE OXIDASE"/>
    <property type="match status" value="1"/>
</dbReference>
<dbReference type="InterPro" id="IPR050464">
    <property type="entry name" value="Zeta_carotene_desat/Oxidored"/>
</dbReference>
<reference evidence="2 3" key="1">
    <citation type="submission" date="2022-11" db="EMBL/GenBank/DDBJ databases">
        <title>Minimal conservation of predation-associated metabolite biosynthetic gene clusters underscores biosynthetic potential of Myxococcota including descriptions for ten novel species: Archangium lansinium sp. nov., Myxococcus landrumus sp. nov., Nannocystis bai.</title>
        <authorList>
            <person name="Ahearne A."/>
            <person name="Stevens C."/>
            <person name="Phillips K."/>
        </authorList>
    </citation>
    <scope>NUCLEOTIDE SEQUENCE [LARGE SCALE GENOMIC DNA]</scope>
    <source>
        <strain evidence="2 3">MIWBW</strain>
    </source>
</reference>
<dbReference type="RefSeq" id="WP_267533497.1">
    <property type="nucleotide sequence ID" value="NZ_JAPNKA010000001.1"/>
</dbReference>
<dbReference type="SUPFAM" id="SSF51905">
    <property type="entry name" value="FAD/NAD(P)-binding domain"/>
    <property type="match status" value="1"/>
</dbReference>
<evidence type="ECO:0000313" key="3">
    <source>
        <dbReference type="Proteomes" id="UP001207654"/>
    </source>
</evidence>
<dbReference type="EMBL" id="JAPNKA010000001">
    <property type="protein sequence ID" value="MCY1074535.1"/>
    <property type="molecule type" value="Genomic_DNA"/>
</dbReference>
<dbReference type="InterPro" id="IPR002937">
    <property type="entry name" value="Amino_oxidase"/>
</dbReference>
<feature type="domain" description="Amine oxidase" evidence="1">
    <location>
        <begin position="21"/>
        <end position="508"/>
    </location>
</feature>
<dbReference type="InterPro" id="IPR036188">
    <property type="entry name" value="FAD/NAD-bd_sf"/>
</dbReference>
<accession>A0ABT3ZYP5</accession>
<protein>
    <submittedName>
        <fullName evidence="2">FAD-dependent oxidoreductase</fullName>
    </submittedName>
</protein>
<comment type="caution">
    <text evidence="2">The sequence shown here is derived from an EMBL/GenBank/DDBJ whole genome shotgun (WGS) entry which is preliminary data.</text>
</comment>
<evidence type="ECO:0000259" key="1">
    <source>
        <dbReference type="Pfam" id="PF01593"/>
    </source>
</evidence>
<name>A0ABT3ZYP5_9BACT</name>
<sequence>MRQRKGPSSRRPRVAVLGGGIAGLTAAHELIERGFDVDVLEARHLFGGKARSMGVPGTDREGRDALPGEHGFRFFPGFYRHLDDTLARIPFGRNRRGVLDNLVDVPQTELFCHEGPSRILLSRFPKALSDVPALVASLGFFDDIPPRELLFFFKRLLLLLTSCHGRRLEQYERLSWWDFIRAQEHSEVYRQRFAHGLTQVLVAMSPRDGSARTVGNTLAQLYAGILLPGGVTDRVLNGPTNERWIDPWVAYLKACGVRFLPGTRVGRIHCAQGRITHVSVEGASSRWDVVADHYVAALPVHVLGQHLTPALLAADPSLEGIQRLRTEWMVGIQFYLRHEVDVGSGHSMYPDSPWALTAISQGPYWERAPSSYGDGGVKTLLSVDVSDWNTPGLLTGRPARLARSKEEIRDEVWAQLKASLNRPGRTVLRDEDVVGWHLDPGIVQGEDGTFTNEEPLMVNTRGSWFSRPEATTRIANLFLAGDFVRTHTDLVTMEGANEAARRAVNGILAVAGVRTAPCKVLALAEPPVFAPLRGLDQLRFTLGQPHVWDTPQAIPDSLLEQLPLPVRELLRQAS</sequence>
<dbReference type="Gene3D" id="3.50.50.60">
    <property type="entry name" value="FAD/NAD(P)-binding domain"/>
    <property type="match status" value="1"/>
</dbReference>
<gene>
    <name evidence="2" type="ORF">OV287_08550</name>
</gene>